<keyword evidence="2" id="KW-0812">Transmembrane</keyword>
<keyword evidence="2" id="KW-0472">Membrane</keyword>
<comment type="caution">
    <text evidence="3">The sequence shown here is derived from an EMBL/GenBank/DDBJ whole genome shotgun (WGS) entry which is preliminary data.</text>
</comment>
<sequence>MCVLSYAVVAILVAVVCGTDALYIYFTKGEVFSYYQITALYLLILAGIVHYCRQELKETSEEESKEEKDDVWEKRD</sequence>
<dbReference type="AlphaFoldDB" id="A0A1G1Y6G0"/>
<feature type="compositionally biased region" description="Basic and acidic residues" evidence="1">
    <location>
        <begin position="65"/>
        <end position="76"/>
    </location>
</feature>
<evidence type="ECO:0000256" key="2">
    <source>
        <dbReference type="SAM" id="Phobius"/>
    </source>
</evidence>
<feature type="region of interest" description="Disordered" evidence="1">
    <location>
        <begin position="56"/>
        <end position="76"/>
    </location>
</feature>
<evidence type="ECO:0000313" key="4">
    <source>
        <dbReference type="Proteomes" id="UP000178747"/>
    </source>
</evidence>
<keyword evidence="2" id="KW-1133">Transmembrane helix</keyword>
<feature type="transmembrane region" description="Helical" evidence="2">
    <location>
        <begin position="34"/>
        <end position="52"/>
    </location>
</feature>
<dbReference type="Proteomes" id="UP000178747">
    <property type="component" value="Unassembled WGS sequence"/>
</dbReference>
<reference evidence="3 4" key="1">
    <citation type="journal article" date="2016" name="Nat. Commun.">
        <title>Thousands of microbial genomes shed light on interconnected biogeochemical processes in an aquifer system.</title>
        <authorList>
            <person name="Anantharaman K."/>
            <person name="Brown C.T."/>
            <person name="Hug L.A."/>
            <person name="Sharon I."/>
            <person name="Castelle C.J."/>
            <person name="Probst A.J."/>
            <person name="Thomas B.C."/>
            <person name="Singh A."/>
            <person name="Wilkins M.J."/>
            <person name="Karaoz U."/>
            <person name="Brodie E.L."/>
            <person name="Williams K.H."/>
            <person name="Hubbard S.S."/>
            <person name="Banfield J.F."/>
        </authorList>
    </citation>
    <scope>NUCLEOTIDE SEQUENCE [LARGE SCALE GENOMIC DNA]</scope>
</reference>
<protein>
    <submittedName>
        <fullName evidence="3">Uncharacterized protein</fullName>
    </submittedName>
</protein>
<evidence type="ECO:0000313" key="3">
    <source>
        <dbReference type="EMBL" id="OGY47774.1"/>
    </source>
</evidence>
<dbReference type="EMBL" id="MHIH01000018">
    <property type="protein sequence ID" value="OGY47774.1"/>
    <property type="molecule type" value="Genomic_DNA"/>
</dbReference>
<name>A0A1G1Y6G0_9BACT</name>
<gene>
    <name evidence="3" type="ORF">A3J62_01010</name>
</gene>
<evidence type="ECO:0000256" key="1">
    <source>
        <dbReference type="SAM" id="MobiDB-lite"/>
    </source>
</evidence>
<accession>A0A1G1Y6G0</accession>
<organism evidence="3 4">
    <name type="scientific">Candidatus Buchananbacteria bacterium RIFCSPHIGHO2_02_FULL_38_8</name>
    <dbReference type="NCBI Taxonomy" id="1797538"/>
    <lineage>
        <taxon>Bacteria</taxon>
        <taxon>Candidatus Buchananiibacteriota</taxon>
    </lineage>
</organism>
<proteinExistence type="predicted"/>